<evidence type="ECO:0000256" key="12">
    <source>
        <dbReference type="HAMAP-Rule" id="MF_00115"/>
    </source>
</evidence>
<evidence type="ECO:0000256" key="7">
    <source>
        <dbReference type="ARBA" id="ARBA00022692"/>
    </source>
</evidence>
<dbReference type="InterPro" id="IPR019823">
    <property type="entry name" value="Mechanosensitive_channel_CS"/>
</dbReference>
<keyword evidence="4 12" id="KW-0813">Transport</keyword>
<comment type="similarity">
    <text evidence="2 12">Belongs to the MscL family.</text>
</comment>
<gene>
    <name evidence="12 13" type="primary">mscL</name>
    <name evidence="13" type="ORF">GCM10010960_06280</name>
</gene>
<keyword evidence="11 12" id="KW-0407">Ion channel</keyword>
<dbReference type="RefSeq" id="WP_229730150.1">
    <property type="nucleotide sequence ID" value="NZ_BMFO01000001.1"/>
</dbReference>
<keyword evidence="8 12" id="KW-1133">Transmembrane helix</keyword>
<feature type="transmembrane region" description="Helical" evidence="12">
    <location>
        <begin position="84"/>
        <end position="102"/>
    </location>
</feature>
<evidence type="ECO:0000313" key="13">
    <source>
        <dbReference type="EMBL" id="GGF87110.1"/>
    </source>
</evidence>
<dbReference type="EMBL" id="BMFO01000001">
    <property type="protein sequence ID" value="GGF87110.1"/>
    <property type="molecule type" value="Genomic_DNA"/>
</dbReference>
<dbReference type="HAMAP" id="MF_00115">
    <property type="entry name" value="MscL"/>
    <property type="match status" value="1"/>
</dbReference>
<evidence type="ECO:0000256" key="9">
    <source>
        <dbReference type="ARBA" id="ARBA00023065"/>
    </source>
</evidence>
<dbReference type="SUPFAM" id="SSF81330">
    <property type="entry name" value="Gated mechanosensitive channel"/>
    <property type="match status" value="1"/>
</dbReference>
<keyword evidence="10 12" id="KW-0472">Membrane</keyword>
<dbReference type="GO" id="GO:0008381">
    <property type="term" value="F:mechanosensitive monoatomic ion channel activity"/>
    <property type="evidence" value="ECO:0007669"/>
    <property type="project" value="UniProtKB-UniRule"/>
</dbReference>
<dbReference type="InterPro" id="IPR036019">
    <property type="entry name" value="MscL_channel"/>
</dbReference>
<organism evidence="13 14">
    <name type="scientific">Arenimonas maotaiensis</name>
    <dbReference type="NCBI Taxonomy" id="1446479"/>
    <lineage>
        <taxon>Bacteria</taxon>
        <taxon>Pseudomonadati</taxon>
        <taxon>Pseudomonadota</taxon>
        <taxon>Gammaproteobacteria</taxon>
        <taxon>Lysobacterales</taxon>
        <taxon>Lysobacteraceae</taxon>
        <taxon>Arenimonas</taxon>
    </lineage>
</organism>
<evidence type="ECO:0000256" key="3">
    <source>
        <dbReference type="ARBA" id="ARBA00011255"/>
    </source>
</evidence>
<dbReference type="InterPro" id="IPR001185">
    <property type="entry name" value="MS_channel"/>
</dbReference>
<keyword evidence="5 12" id="KW-1003">Cell membrane</keyword>
<dbReference type="NCBIfam" id="NF001843">
    <property type="entry name" value="PRK00567.1-4"/>
    <property type="match status" value="1"/>
</dbReference>
<evidence type="ECO:0000256" key="10">
    <source>
        <dbReference type="ARBA" id="ARBA00023136"/>
    </source>
</evidence>
<dbReference type="Gene3D" id="1.10.1200.120">
    <property type="entry name" value="Large-conductance mechanosensitive channel, MscL, domain 1"/>
    <property type="match status" value="1"/>
</dbReference>
<dbReference type="Proteomes" id="UP000632858">
    <property type="component" value="Unassembled WGS sequence"/>
</dbReference>
<keyword evidence="7 12" id="KW-0812">Transmembrane</keyword>
<comment type="function">
    <text evidence="12">Channel that opens in response to stretch forces in the membrane lipid bilayer. May participate in the regulation of osmotic pressure changes within the cell.</text>
</comment>
<sequence length="141" mass="15030">MGMISEFKEFALRGNVVDLAVGVVIGGAFGKIVSSLVNDLITPVISLFTGSADFKSLSVTLRTAVLDAEGKETVPALLLNYGSFIQSVIDFTLIALVIFFAVKAINRLRRQEQAAPPAPAPAEPSAEAKLLAEIRDLLSKR</sequence>
<name>A0A917CGG6_9GAMM</name>
<evidence type="ECO:0000256" key="6">
    <source>
        <dbReference type="ARBA" id="ARBA00022519"/>
    </source>
</evidence>
<keyword evidence="14" id="KW-1185">Reference proteome</keyword>
<protein>
    <recommendedName>
        <fullName evidence="12">Large-conductance mechanosensitive channel</fullName>
    </recommendedName>
</protein>
<evidence type="ECO:0000256" key="2">
    <source>
        <dbReference type="ARBA" id="ARBA00007254"/>
    </source>
</evidence>
<comment type="caution">
    <text evidence="13">The sequence shown here is derived from an EMBL/GenBank/DDBJ whole genome shotgun (WGS) entry which is preliminary data.</text>
</comment>
<reference evidence="13" key="1">
    <citation type="journal article" date="2014" name="Int. J. Syst. Evol. Microbiol.">
        <title>Complete genome sequence of Corynebacterium casei LMG S-19264T (=DSM 44701T), isolated from a smear-ripened cheese.</title>
        <authorList>
            <consortium name="US DOE Joint Genome Institute (JGI-PGF)"/>
            <person name="Walter F."/>
            <person name="Albersmeier A."/>
            <person name="Kalinowski J."/>
            <person name="Ruckert C."/>
        </authorList>
    </citation>
    <scope>NUCLEOTIDE SEQUENCE</scope>
    <source>
        <strain evidence="13">CGMCC 1.12726</strain>
    </source>
</reference>
<dbReference type="PROSITE" id="PS01327">
    <property type="entry name" value="MSCL"/>
    <property type="match status" value="1"/>
</dbReference>
<evidence type="ECO:0000313" key="14">
    <source>
        <dbReference type="Proteomes" id="UP000632858"/>
    </source>
</evidence>
<evidence type="ECO:0000256" key="5">
    <source>
        <dbReference type="ARBA" id="ARBA00022475"/>
    </source>
</evidence>
<dbReference type="PANTHER" id="PTHR30266:SF2">
    <property type="entry name" value="LARGE-CONDUCTANCE MECHANOSENSITIVE CHANNEL"/>
    <property type="match status" value="1"/>
</dbReference>
<reference evidence="13" key="2">
    <citation type="submission" date="2020-09" db="EMBL/GenBank/DDBJ databases">
        <authorList>
            <person name="Sun Q."/>
            <person name="Zhou Y."/>
        </authorList>
    </citation>
    <scope>NUCLEOTIDE SEQUENCE</scope>
    <source>
        <strain evidence="13">CGMCC 1.12726</strain>
    </source>
</reference>
<feature type="transmembrane region" description="Helical" evidence="12">
    <location>
        <begin position="12"/>
        <end position="33"/>
    </location>
</feature>
<dbReference type="PRINTS" id="PR01264">
    <property type="entry name" value="MECHCHANNEL"/>
</dbReference>
<dbReference type="InterPro" id="IPR037673">
    <property type="entry name" value="MSC/AndL"/>
</dbReference>
<evidence type="ECO:0000256" key="8">
    <source>
        <dbReference type="ARBA" id="ARBA00022989"/>
    </source>
</evidence>
<dbReference type="GO" id="GO:0005886">
    <property type="term" value="C:plasma membrane"/>
    <property type="evidence" value="ECO:0007669"/>
    <property type="project" value="UniProtKB-SubCell"/>
</dbReference>
<dbReference type="NCBIfam" id="TIGR00220">
    <property type="entry name" value="mscL"/>
    <property type="match status" value="1"/>
</dbReference>
<keyword evidence="6 12" id="KW-0997">Cell inner membrane</keyword>
<evidence type="ECO:0000256" key="1">
    <source>
        <dbReference type="ARBA" id="ARBA00004651"/>
    </source>
</evidence>
<evidence type="ECO:0000256" key="11">
    <source>
        <dbReference type="ARBA" id="ARBA00023303"/>
    </source>
</evidence>
<keyword evidence="9 12" id="KW-0406">Ion transport</keyword>
<dbReference type="Pfam" id="PF01741">
    <property type="entry name" value="MscL"/>
    <property type="match status" value="1"/>
</dbReference>
<proteinExistence type="inferred from homology"/>
<dbReference type="PANTHER" id="PTHR30266">
    <property type="entry name" value="MECHANOSENSITIVE CHANNEL MSCL"/>
    <property type="match status" value="1"/>
</dbReference>
<dbReference type="FunFam" id="1.10.1200.120:FF:000001">
    <property type="entry name" value="Large-conductance mechanosensitive channel"/>
    <property type="match status" value="1"/>
</dbReference>
<evidence type="ECO:0000256" key="4">
    <source>
        <dbReference type="ARBA" id="ARBA00022448"/>
    </source>
</evidence>
<comment type="subcellular location">
    <subcellularLocation>
        <location evidence="12">Cell inner membrane</location>
        <topology evidence="12">Multi-pass membrane protein</topology>
    </subcellularLocation>
    <subcellularLocation>
        <location evidence="1">Cell membrane</location>
        <topology evidence="1">Multi-pass membrane protein</topology>
    </subcellularLocation>
</comment>
<comment type="subunit">
    <text evidence="3 12">Homopentamer.</text>
</comment>
<dbReference type="AlphaFoldDB" id="A0A917CGG6"/>
<accession>A0A917CGG6</accession>